<feature type="region of interest" description="Disordered" evidence="1">
    <location>
        <begin position="1"/>
        <end position="23"/>
    </location>
</feature>
<keyword evidence="3" id="KW-1185">Reference proteome</keyword>
<feature type="compositionally biased region" description="Low complexity" evidence="1">
    <location>
        <begin position="1"/>
        <end position="13"/>
    </location>
</feature>
<dbReference type="STRING" id="344882.ABB29_05210"/>
<dbReference type="PATRIC" id="fig|344882.3.peg.2375"/>
<reference evidence="2 3" key="1">
    <citation type="submission" date="2015-05" db="EMBL/GenBank/DDBJ databases">
        <title>Genome sequencing and analysis of members of genus Stenotrophomonas.</title>
        <authorList>
            <person name="Patil P.P."/>
            <person name="Midha S."/>
            <person name="Patil P.B."/>
        </authorList>
    </citation>
    <scope>NUCLEOTIDE SEQUENCE [LARGE SCALE GENOMIC DNA]</scope>
    <source>
        <strain evidence="2 3">DSM 21858</strain>
    </source>
</reference>
<accession>A0A0R0CY13</accession>
<proteinExistence type="predicted"/>
<organism evidence="2 3">
    <name type="scientific">Pseudoxanthomonas dokdonensis</name>
    <dbReference type="NCBI Taxonomy" id="344882"/>
    <lineage>
        <taxon>Bacteria</taxon>
        <taxon>Pseudomonadati</taxon>
        <taxon>Pseudomonadota</taxon>
        <taxon>Gammaproteobacteria</taxon>
        <taxon>Lysobacterales</taxon>
        <taxon>Lysobacteraceae</taxon>
        <taxon>Pseudoxanthomonas</taxon>
    </lineage>
</organism>
<protein>
    <submittedName>
        <fullName evidence="2">Uncharacterized protein</fullName>
    </submittedName>
</protein>
<dbReference type="Proteomes" id="UP000052052">
    <property type="component" value="Unassembled WGS sequence"/>
</dbReference>
<evidence type="ECO:0000256" key="1">
    <source>
        <dbReference type="SAM" id="MobiDB-lite"/>
    </source>
</evidence>
<dbReference type="AlphaFoldDB" id="A0A0R0CY13"/>
<comment type="caution">
    <text evidence="2">The sequence shown here is derived from an EMBL/GenBank/DDBJ whole genome shotgun (WGS) entry which is preliminary data.</text>
</comment>
<gene>
    <name evidence="2" type="ORF">ABB29_05210</name>
</gene>
<name>A0A0R0CY13_9GAMM</name>
<sequence length="157" mass="16872">MAEDSTPTAGGSPAPAPGRAPDPTIAAQLKQLGYEYEVDQDGDYRLLMGFNDSPRSQIVFIRSATESYGKYRIREIWSYAYQSSGDALPALVANRLLEASNQLILGSWVKQGNHAVYVAKIPADARAEALGDALDAAASSADDMELELAADINTDEF</sequence>
<evidence type="ECO:0000313" key="3">
    <source>
        <dbReference type="Proteomes" id="UP000052052"/>
    </source>
</evidence>
<evidence type="ECO:0000313" key="2">
    <source>
        <dbReference type="EMBL" id="KRG70676.1"/>
    </source>
</evidence>
<dbReference type="EMBL" id="LDJL01000005">
    <property type="protein sequence ID" value="KRG70676.1"/>
    <property type="molecule type" value="Genomic_DNA"/>
</dbReference>